<dbReference type="InterPro" id="IPR032675">
    <property type="entry name" value="LRR_dom_sf"/>
</dbReference>
<dbReference type="GO" id="GO:0048471">
    <property type="term" value="C:perinuclear region of cytoplasm"/>
    <property type="evidence" value="ECO:0007669"/>
    <property type="project" value="TreeGrafter"/>
</dbReference>
<evidence type="ECO:0000259" key="2">
    <source>
        <dbReference type="Pfam" id="PF20694"/>
    </source>
</evidence>
<dbReference type="InterPro" id="IPR001611">
    <property type="entry name" value="Leu-rich_rpt"/>
</dbReference>
<dbReference type="Pfam" id="PF13516">
    <property type="entry name" value="LRR_6"/>
    <property type="match status" value="6"/>
</dbReference>
<dbReference type="GO" id="GO:0005634">
    <property type="term" value="C:nucleus"/>
    <property type="evidence" value="ECO:0007669"/>
    <property type="project" value="TreeGrafter"/>
</dbReference>
<dbReference type="Proteomes" id="UP001159428">
    <property type="component" value="Unassembled WGS sequence"/>
</dbReference>
<dbReference type="Pfam" id="PF20706">
    <property type="entry name" value="GT4-conflict"/>
    <property type="match status" value="1"/>
</dbReference>
<dbReference type="Pfam" id="PF20694">
    <property type="entry name" value="TRADD-like_N"/>
    <property type="match status" value="1"/>
</dbReference>
<dbReference type="GO" id="GO:0005829">
    <property type="term" value="C:cytosol"/>
    <property type="evidence" value="ECO:0007669"/>
    <property type="project" value="TreeGrafter"/>
</dbReference>
<sequence length="1111" mass="124601">MSGQLKNDTGERKLRVTLLSAEWKASSNGDWTTINRELAIQMAKHPNVEVSVFLPQCSEEEKKDADSYNVKLIEAVKLSGFEPVLWLASVPDGHAIDCILGHGVALGRLIPLIKKNPNYNHCKWIQVVHTAPEEIGMYKSISEGQQMQKTEIELCEMADQVVTIGPKLTDAYKHQLGQQDVFNLTPSIFPEFSDVQQASDERRTFCVLVIESGNSEDFDVKGYDIVAKAIANLKDKSYQLKFASKQRGKEDELAEKLLQCGIDRNQLIICSFDENRKTLANLFSAVDIAILPSKTEGFGLSALEAISAGLPVLVSGNSGIAEALREVPNGSQCIVDSEDPVDWARAIKAVCDKKRNVRLAEAEILRENYMQQFSWEKPCDFLVKKMYNLAFGGEMNIKVDVDDLKPEEQNMQTGMLATESVRQQEVQQPGASATSAASGSVSYPQTEDLQALKEELFISIVRNYLQTTPPRSSEEHNRFKEYVKEMRLIITGVAVGSLVITVKCESLIILEELWTDYSSGHLGEVVQNCFVTEKILKELNVAELRLKTTMDIEEYNACKMFFVKDALRDALSSDFHSTSSTSESPQKNEQWEKSERKKKIMETARLEGTSALTVIPTTGHGKELEELWGRKGGFPVIQFSTFDIEKKLTELSMELQRLRIKGTLPPPELFSTDLEDELEQLQQFIWILTLRKSMKGSSHSLVPTIRTVFRLRRELKKVKMEALENTMYPTIRSGLAKFDVSLPEELQDYVSYLLDESAKLHLRKQVLQPPRALEELRVAMDKDELKTFLTIHIREGAWQVVLLFTDELSIHEPPWGSHHEIYNKDEDEEVFIEVIYSSTSGILKAWPTEFDPGLVALCKAITNRDWKVTRLILAYSRISDEGLKNLSTALTQGELYSLTLYDIGLQNQGLEHLCTALTSVNCRLTNLDVSYNDLGDVGIMQLCNALASVNCRLTSLNVSCNKWGDNGGMHLRNALTSVNCRLTSLNVNENQLGDNGLRHLCDALTSSNCALTKLKVGFNRLGDGGIKELSEVLTNGFCTLTSLDIGGNEFGDEGIKHLCKALTDTKCILRSLNLQGNRYVTDDGKKYLSQMLTGTDWEDKGALRLFRSTKK</sequence>
<dbReference type="SUPFAM" id="SSF53756">
    <property type="entry name" value="UDP-Glycosyltransferase/glycogen phosphorylase"/>
    <property type="match status" value="1"/>
</dbReference>
<dbReference type="GO" id="GO:0031267">
    <property type="term" value="F:small GTPase binding"/>
    <property type="evidence" value="ECO:0007669"/>
    <property type="project" value="TreeGrafter"/>
</dbReference>
<dbReference type="Gene3D" id="3.80.10.10">
    <property type="entry name" value="Ribonuclease Inhibitor"/>
    <property type="match status" value="1"/>
</dbReference>
<feature type="compositionally biased region" description="Low complexity" evidence="1">
    <location>
        <begin position="574"/>
        <end position="584"/>
    </location>
</feature>
<protein>
    <recommendedName>
        <fullName evidence="2">TRADD-like N-terminal domain-containing protein</fullName>
    </recommendedName>
</protein>
<gene>
    <name evidence="3" type="ORF">PMEA_00012383</name>
</gene>
<evidence type="ECO:0000313" key="4">
    <source>
        <dbReference type="Proteomes" id="UP001159428"/>
    </source>
</evidence>
<dbReference type="PANTHER" id="PTHR24113">
    <property type="entry name" value="RAN GTPASE-ACTIVATING PROTEIN 1"/>
    <property type="match status" value="1"/>
</dbReference>
<comment type="caution">
    <text evidence="3">The sequence shown here is derived from an EMBL/GenBank/DDBJ whole genome shotgun (WGS) entry which is preliminary data.</text>
</comment>
<proteinExistence type="predicted"/>
<dbReference type="SUPFAM" id="SSF52047">
    <property type="entry name" value="RNI-like"/>
    <property type="match status" value="1"/>
</dbReference>
<dbReference type="AlphaFoldDB" id="A0AAU9Y4E2"/>
<feature type="region of interest" description="Disordered" evidence="1">
    <location>
        <begin position="574"/>
        <end position="596"/>
    </location>
</feature>
<evidence type="ECO:0000256" key="1">
    <source>
        <dbReference type="SAM" id="MobiDB-lite"/>
    </source>
</evidence>
<dbReference type="SMART" id="SM00368">
    <property type="entry name" value="LRR_RI"/>
    <property type="match status" value="7"/>
</dbReference>
<dbReference type="EMBL" id="CALNXJ010000212">
    <property type="protein sequence ID" value="CAH3169513.1"/>
    <property type="molecule type" value="Genomic_DNA"/>
</dbReference>
<dbReference type="CDD" id="cd03801">
    <property type="entry name" value="GT4_PimA-like"/>
    <property type="match status" value="1"/>
</dbReference>
<keyword evidence="4" id="KW-1185">Reference proteome</keyword>
<dbReference type="InterPro" id="IPR027038">
    <property type="entry name" value="RanGap"/>
</dbReference>
<dbReference type="GO" id="GO:0005096">
    <property type="term" value="F:GTPase activator activity"/>
    <property type="evidence" value="ECO:0007669"/>
    <property type="project" value="InterPro"/>
</dbReference>
<accession>A0AAU9Y4E2</accession>
<reference evidence="3 4" key="1">
    <citation type="submission" date="2022-05" db="EMBL/GenBank/DDBJ databases">
        <authorList>
            <consortium name="Genoscope - CEA"/>
            <person name="William W."/>
        </authorList>
    </citation>
    <scope>NUCLEOTIDE SEQUENCE [LARGE SCALE GENOMIC DNA]</scope>
</reference>
<dbReference type="InterPro" id="IPR049341">
    <property type="entry name" value="TRADD-like_N"/>
</dbReference>
<organism evidence="3 4">
    <name type="scientific">Pocillopora meandrina</name>
    <dbReference type="NCBI Taxonomy" id="46732"/>
    <lineage>
        <taxon>Eukaryota</taxon>
        <taxon>Metazoa</taxon>
        <taxon>Cnidaria</taxon>
        <taxon>Anthozoa</taxon>
        <taxon>Hexacorallia</taxon>
        <taxon>Scleractinia</taxon>
        <taxon>Astrocoeniina</taxon>
        <taxon>Pocilloporidae</taxon>
        <taxon>Pocillopora</taxon>
    </lineage>
</organism>
<feature type="domain" description="TRADD-like N-terminal" evidence="2">
    <location>
        <begin position="474"/>
        <end position="535"/>
    </location>
</feature>
<name>A0AAU9Y4E2_9CNID</name>
<dbReference type="GO" id="GO:0006913">
    <property type="term" value="P:nucleocytoplasmic transport"/>
    <property type="evidence" value="ECO:0007669"/>
    <property type="project" value="TreeGrafter"/>
</dbReference>
<evidence type="ECO:0000313" key="3">
    <source>
        <dbReference type="EMBL" id="CAH3169513.1"/>
    </source>
</evidence>
<dbReference type="PANTHER" id="PTHR24113:SF15">
    <property type="entry name" value="NACHT DOMAIN-CONTAINING PROTEIN"/>
    <property type="match status" value="1"/>
</dbReference>
<dbReference type="Gene3D" id="3.40.50.2000">
    <property type="entry name" value="Glycogen Phosphorylase B"/>
    <property type="match status" value="1"/>
</dbReference>